<evidence type="ECO:0000256" key="5">
    <source>
        <dbReference type="ARBA" id="ARBA00023136"/>
    </source>
</evidence>
<keyword evidence="4" id="KW-1133">Transmembrane helix</keyword>
<accession>A0ABX0A5X4</accession>
<dbReference type="CDD" id="cd16380">
    <property type="entry name" value="YitT_C"/>
    <property type="match status" value="1"/>
</dbReference>
<keyword evidence="2" id="KW-1003">Cell membrane</keyword>
<dbReference type="Proteomes" id="UP000743899">
    <property type="component" value="Unassembled WGS sequence"/>
</dbReference>
<evidence type="ECO:0000313" key="8">
    <source>
        <dbReference type="Proteomes" id="UP000743899"/>
    </source>
</evidence>
<dbReference type="PANTHER" id="PTHR33545:SF5">
    <property type="entry name" value="UPF0750 MEMBRANE PROTEIN YITT"/>
    <property type="match status" value="1"/>
</dbReference>
<keyword evidence="5" id="KW-0472">Membrane</keyword>
<organism evidence="7 8">
    <name type="scientific">Pallidibacillus pasinlerensis</name>
    <dbReference type="NCBI Taxonomy" id="2703818"/>
    <lineage>
        <taxon>Bacteria</taxon>
        <taxon>Bacillati</taxon>
        <taxon>Bacillota</taxon>
        <taxon>Bacilli</taxon>
        <taxon>Bacillales</taxon>
        <taxon>Bacillaceae</taxon>
        <taxon>Pallidibacillus</taxon>
    </lineage>
</organism>
<evidence type="ECO:0000256" key="4">
    <source>
        <dbReference type="ARBA" id="ARBA00022989"/>
    </source>
</evidence>
<name>A0ABX0A5X4_9BACI</name>
<dbReference type="InterPro" id="IPR015867">
    <property type="entry name" value="N-reg_PII/ATP_PRibTrfase_C"/>
</dbReference>
<sequence>MVLNNVKKLIAVIMGSFIFAASVTENSKEIKKAILNRLKRGATVFPVHGAFSEQGKEMLLTVISRYELYELRKIILEIDPSAFTNVVQTDSIIGHFRKT</sequence>
<evidence type="ECO:0000256" key="2">
    <source>
        <dbReference type="ARBA" id="ARBA00022475"/>
    </source>
</evidence>
<comment type="subcellular location">
    <subcellularLocation>
        <location evidence="1">Cell membrane</location>
        <topology evidence="1">Multi-pass membrane protein</topology>
    </subcellularLocation>
</comment>
<dbReference type="EMBL" id="JAACYS010000005">
    <property type="protein sequence ID" value="NCU16583.1"/>
    <property type="molecule type" value="Genomic_DNA"/>
</dbReference>
<keyword evidence="3" id="KW-0812">Transmembrane</keyword>
<protein>
    <submittedName>
        <fullName evidence="7">YitT family protein</fullName>
    </submittedName>
</protein>
<comment type="caution">
    <text evidence="7">The sequence shown here is derived from an EMBL/GenBank/DDBJ whole genome shotgun (WGS) entry which is preliminary data.</text>
</comment>
<feature type="domain" description="DUF2179" evidence="6">
    <location>
        <begin position="40"/>
        <end position="94"/>
    </location>
</feature>
<dbReference type="Gene3D" id="3.30.70.120">
    <property type="match status" value="1"/>
</dbReference>
<evidence type="ECO:0000313" key="7">
    <source>
        <dbReference type="EMBL" id="NCU16583.1"/>
    </source>
</evidence>
<evidence type="ECO:0000256" key="1">
    <source>
        <dbReference type="ARBA" id="ARBA00004651"/>
    </source>
</evidence>
<evidence type="ECO:0000259" key="6">
    <source>
        <dbReference type="Pfam" id="PF10035"/>
    </source>
</evidence>
<dbReference type="InterPro" id="IPR019264">
    <property type="entry name" value="DUF2179"/>
</dbReference>
<dbReference type="InterPro" id="IPR051461">
    <property type="entry name" value="UPF0750_membrane"/>
</dbReference>
<dbReference type="RefSeq" id="WP_161919421.1">
    <property type="nucleotide sequence ID" value="NZ_JAACYS010000005.1"/>
</dbReference>
<proteinExistence type="predicted"/>
<keyword evidence="8" id="KW-1185">Reference proteome</keyword>
<gene>
    <name evidence="7" type="ORF">GW534_02175</name>
</gene>
<dbReference type="PANTHER" id="PTHR33545">
    <property type="entry name" value="UPF0750 MEMBRANE PROTEIN YITT-RELATED"/>
    <property type="match status" value="1"/>
</dbReference>
<evidence type="ECO:0000256" key="3">
    <source>
        <dbReference type="ARBA" id="ARBA00022692"/>
    </source>
</evidence>
<dbReference type="Pfam" id="PF10035">
    <property type="entry name" value="DUF2179"/>
    <property type="match status" value="1"/>
</dbReference>
<reference evidence="7 8" key="1">
    <citation type="submission" date="2020-01" db="EMBL/GenBank/DDBJ databases">
        <title>A novel Bacillus sp. from Pasinler.</title>
        <authorList>
            <person name="Adiguzel A."/>
            <person name="Ay H."/>
            <person name="Baltaci M.O."/>
        </authorList>
    </citation>
    <scope>NUCLEOTIDE SEQUENCE [LARGE SCALE GENOMIC DNA]</scope>
    <source>
        <strain evidence="7 8">P1</strain>
    </source>
</reference>